<dbReference type="SMART" id="SM00448">
    <property type="entry name" value="REC"/>
    <property type="match status" value="1"/>
</dbReference>
<accession>A0A2U3BAN6</accession>
<evidence type="ECO:0000313" key="12">
    <source>
        <dbReference type="EMBL" id="PWI33848.1"/>
    </source>
</evidence>
<evidence type="ECO:0000256" key="7">
    <source>
        <dbReference type="ARBA" id="ARBA00023159"/>
    </source>
</evidence>
<dbReference type="PANTHER" id="PTHR45526:SF1">
    <property type="entry name" value="TRANSCRIPTIONAL REGULATORY PROTEIN DCUR-RELATED"/>
    <property type="match status" value="1"/>
</dbReference>
<dbReference type="InterPro" id="IPR011006">
    <property type="entry name" value="CheY-like_superfamily"/>
</dbReference>
<comment type="caution">
    <text evidence="12">The sequence shown here is derived from an EMBL/GenBank/DDBJ whole genome shotgun (WGS) entry which is preliminary data.</text>
</comment>
<keyword evidence="2 9" id="KW-0963">Cytoplasm</keyword>
<dbReference type="PANTHER" id="PTHR45526">
    <property type="entry name" value="TRANSCRIPTIONAL REGULATORY PROTEIN DPIA"/>
    <property type="match status" value="1"/>
</dbReference>
<dbReference type="GO" id="GO:0003700">
    <property type="term" value="F:DNA-binding transcription factor activity"/>
    <property type="evidence" value="ECO:0007669"/>
    <property type="project" value="InterPro"/>
</dbReference>
<feature type="modified residue" description="4-aspartylphosphate" evidence="10">
    <location>
        <position position="56"/>
    </location>
</feature>
<dbReference type="PROSITE" id="PS50110">
    <property type="entry name" value="RESPONSE_REGULATORY"/>
    <property type="match status" value="1"/>
</dbReference>
<dbReference type="GO" id="GO:0005737">
    <property type="term" value="C:cytoplasm"/>
    <property type="evidence" value="ECO:0007669"/>
    <property type="project" value="UniProtKB-SubCell"/>
</dbReference>
<evidence type="ECO:0000256" key="9">
    <source>
        <dbReference type="PIRNR" id="PIRNR006171"/>
    </source>
</evidence>
<evidence type="ECO:0000256" key="8">
    <source>
        <dbReference type="ARBA" id="ARBA00023163"/>
    </source>
</evidence>
<evidence type="ECO:0000313" key="13">
    <source>
        <dbReference type="Proteomes" id="UP000245362"/>
    </source>
</evidence>
<gene>
    <name evidence="12" type="primary">dpiA</name>
    <name evidence="12" type="synonym">citB</name>
    <name evidence="12" type="ORF">DI392_06505</name>
</gene>
<dbReference type="AlphaFoldDB" id="A0A2U3BAN6"/>
<evidence type="ECO:0000256" key="1">
    <source>
        <dbReference type="ARBA" id="ARBA00004496"/>
    </source>
</evidence>
<feature type="domain" description="Response regulatory" evidence="11">
    <location>
        <begin position="5"/>
        <end position="121"/>
    </location>
</feature>
<evidence type="ECO:0000256" key="3">
    <source>
        <dbReference type="ARBA" id="ARBA00022553"/>
    </source>
</evidence>
<keyword evidence="4 9" id="KW-0902">Two-component regulatory system</keyword>
<protein>
    <recommendedName>
        <fullName evidence="9">Transcriptional regulatory protein</fullName>
    </recommendedName>
</protein>
<dbReference type="FunFam" id="3.40.50.2300:FF:000057">
    <property type="entry name" value="Transcriptional regulatory protein"/>
    <property type="match status" value="1"/>
</dbReference>
<dbReference type="InterPro" id="IPR036390">
    <property type="entry name" value="WH_DNA-bd_sf"/>
</dbReference>
<dbReference type="RefSeq" id="WP_109319100.1">
    <property type="nucleotide sequence ID" value="NZ_QFWT01000003.1"/>
</dbReference>
<dbReference type="SUPFAM" id="SSF46785">
    <property type="entry name" value="Winged helix' DNA-binding domain"/>
    <property type="match status" value="1"/>
</dbReference>
<dbReference type="InterPro" id="IPR024187">
    <property type="entry name" value="Sig_transdc_resp-reg_cit/mal"/>
</dbReference>
<dbReference type="GO" id="GO:0000156">
    <property type="term" value="F:phosphorelay response regulator activity"/>
    <property type="evidence" value="ECO:0007669"/>
    <property type="project" value="TreeGrafter"/>
</dbReference>
<evidence type="ECO:0000256" key="2">
    <source>
        <dbReference type="ARBA" id="ARBA00022490"/>
    </source>
</evidence>
<dbReference type="InterPro" id="IPR001789">
    <property type="entry name" value="Sig_transdc_resp-reg_receiver"/>
</dbReference>
<dbReference type="Proteomes" id="UP000245362">
    <property type="component" value="Unassembled WGS sequence"/>
</dbReference>
<sequence length="230" mass="26193">MEIYDTLIVEDEANIAEFHSHYITQTKRFRAVGIAQKVAEARTMIRLLKPKLVLLDNYLPDGKGIDLLKEITAMDNVPDVIFITAANDMETVREAVRCGVFDYLMKPISYDRLSDSLDRYLKYTSSLKASEHINQRHVDALFNFQSKSARLERLPKGIDELSLDKVTQAFDDQEACYTAETLGKDLGISKTTARRYLEYLLARGIVEAVIQHGRIGRPERVYKKVDNTSG</sequence>
<keyword evidence="3 10" id="KW-0597">Phosphoprotein</keyword>
<keyword evidence="7 9" id="KW-0010">Activator</keyword>
<keyword evidence="13" id="KW-1185">Reference proteome</keyword>
<dbReference type="Pfam" id="PF00072">
    <property type="entry name" value="Response_reg"/>
    <property type="match status" value="1"/>
</dbReference>
<dbReference type="EMBL" id="QFWT01000003">
    <property type="protein sequence ID" value="PWI33848.1"/>
    <property type="molecule type" value="Genomic_DNA"/>
</dbReference>
<evidence type="ECO:0000256" key="10">
    <source>
        <dbReference type="PROSITE-ProRule" id="PRU00169"/>
    </source>
</evidence>
<name>A0A2U3BAN6_9VIBR</name>
<evidence type="ECO:0000256" key="6">
    <source>
        <dbReference type="ARBA" id="ARBA00023125"/>
    </source>
</evidence>
<comment type="subcellular location">
    <subcellularLocation>
        <location evidence="1 9">Cytoplasm</location>
    </subcellularLocation>
</comment>
<dbReference type="PIRSF" id="PIRSF006171">
    <property type="entry name" value="RR_citrat_malat"/>
    <property type="match status" value="1"/>
</dbReference>
<evidence type="ECO:0000256" key="4">
    <source>
        <dbReference type="ARBA" id="ARBA00023012"/>
    </source>
</evidence>
<evidence type="ECO:0000259" key="11">
    <source>
        <dbReference type="PROSITE" id="PS50110"/>
    </source>
</evidence>
<dbReference type="Pfam" id="PF20714">
    <property type="entry name" value="HTH_64"/>
    <property type="match status" value="1"/>
</dbReference>
<organism evidence="12 13">
    <name type="scientific">Vibrio albus</name>
    <dbReference type="NCBI Taxonomy" id="2200953"/>
    <lineage>
        <taxon>Bacteria</taxon>
        <taxon>Pseudomonadati</taxon>
        <taxon>Pseudomonadota</taxon>
        <taxon>Gammaproteobacteria</taxon>
        <taxon>Vibrionales</taxon>
        <taxon>Vibrionaceae</taxon>
        <taxon>Vibrio</taxon>
    </lineage>
</organism>
<dbReference type="InterPro" id="IPR051271">
    <property type="entry name" value="2C-system_Tx_regulators"/>
</dbReference>
<keyword evidence="8 9" id="KW-0804">Transcription</keyword>
<dbReference type="OrthoDB" id="9802426at2"/>
<dbReference type="SUPFAM" id="SSF52172">
    <property type="entry name" value="CheY-like"/>
    <property type="match status" value="1"/>
</dbReference>
<proteinExistence type="predicted"/>
<keyword evidence="5 9" id="KW-0805">Transcription regulation</keyword>
<dbReference type="InterPro" id="IPR048714">
    <property type="entry name" value="DpiA-like_HTH"/>
</dbReference>
<dbReference type="Gene3D" id="3.40.50.2300">
    <property type="match status" value="1"/>
</dbReference>
<reference evidence="12 13" key="1">
    <citation type="submission" date="2018-05" db="EMBL/GenBank/DDBJ databases">
        <title>Vibrio limimaris sp. nov., isolated from marine sediment.</title>
        <authorList>
            <person name="Li C.-M."/>
        </authorList>
    </citation>
    <scope>NUCLEOTIDE SEQUENCE [LARGE SCALE GENOMIC DNA]</scope>
    <source>
        <strain evidence="12 13">E4404</strain>
    </source>
</reference>
<evidence type="ECO:0000256" key="5">
    <source>
        <dbReference type="ARBA" id="ARBA00023015"/>
    </source>
</evidence>
<keyword evidence="6 9" id="KW-0238">DNA-binding</keyword>
<dbReference type="GO" id="GO:0003677">
    <property type="term" value="F:DNA binding"/>
    <property type="evidence" value="ECO:0007669"/>
    <property type="project" value="UniProtKB-KW"/>
</dbReference>